<gene>
    <name evidence="3" type="ORF">HNR42_000972</name>
</gene>
<keyword evidence="2" id="KW-0732">Signal</keyword>
<evidence type="ECO:0000313" key="3">
    <source>
        <dbReference type="EMBL" id="MBB6097555.1"/>
    </source>
</evidence>
<protein>
    <submittedName>
        <fullName evidence="3">Uncharacterized protein</fullName>
    </submittedName>
</protein>
<feature type="compositionally biased region" description="Basic and acidic residues" evidence="1">
    <location>
        <begin position="511"/>
        <end position="520"/>
    </location>
</feature>
<feature type="signal peptide" evidence="2">
    <location>
        <begin position="1"/>
        <end position="26"/>
    </location>
</feature>
<evidence type="ECO:0000256" key="1">
    <source>
        <dbReference type="SAM" id="MobiDB-lite"/>
    </source>
</evidence>
<dbReference type="Proteomes" id="UP000569951">
    <property type="component" value="Unassembled WGS sequence"/>
</dbReference>
<comment type="caution">
    <text evidence="3">The sequence shown here is derived from an EMBL/GenBank/DDBJ whole genome shotgun (WGS) entry which is preliminary data.</text>
</comment>
<dbReference type="RefSeq" id="WP_183985105.1">
    <property type="nucleotide sequence ID" value="NZ_JACHHG010000003.1"/>
</dbReference>
<organism evidence="3 4">
    <name type="scientific">Deinobacterium chartae</name>
    <dbReference type="NCBI Taxonomy" id="521158"/>
    <lineage>
        <taxon>Bacteria</taxon>
        <taxon>Thermotogati</taxon>
        <taxon>Deinococcota</taxon>
        <taxon>Deinococci</taxon>
        <taxon>Deinococcales</taxon>
        <taxon>Deinococcaceae</taxon>
        <taxon>Deinobacterium</taxon>
    </lineage>
</organism>
<evidence type="ECO:0000256" key="2">
    <source>
        <dbReference type="SAM" id="SignalP"/>
    </source>
</evidence>
<dbReference type="PROSITE" id="PS51257">
    <property type="entry name" value="PROKAR_LIPOPROTEIN"/>
    <property type="match status" value="1"/>
</dbReference>
<reference evidence="3 4" key="1">
    <citation type="submission" date="2020-08" db="EMBL/GenBank/DDBJ databases">
        <title>Genomic Encyclopedia of Type Strains, Phase IV (KMG-IV): sequencing the most valuable type-strain genomes for metagenomic binning, comparative biology and taxonomic classification.</title>
        <authorList>
            <person name="Goeker M."/>
        </authorList>
    </citation>
    <scope>NUCLEOTIDE SEQUENCE [LARGE SCALE GENOMIC DNA]</scope>
    <source>
        <strain evidence="3 4">DSM 21458</strain>
    </source>
</reference>
<proteinExistence type="predicted"/>
<feature type="chain" id="PRO_5032277427" evidence="2">
    <location>
        <begin position="27"/>
        <end position="701"/>
    </location>
</feature>
<feature type="region of interest" description="Disordered" evidence="1">
    <location>
        <begin position="637"/>
        <end position="665"/>
    </location>
</feature>
<sequence>MRNSTVSCPLKLWLLGALCLGSSCLAQLSAGPDTQSSVLGTVIYDPADPHSGRTEMFDRLLREARGPEFPDLLRRVFGSSVDTALQAIEQDDEALLVELDAFLRTRLEEQGEETGTAFLGQRPAQPSWLGARIPAGLVVLRPETARHVNLVRLQTPPDIQVQENDREIRAQGSDTKRFETKEARGTRTQKAETRYIKDGRSFGVEIKNTQIIEAVSIPDGKSFRKELSMLWGAALAACPDANGVTAGTGNARVISKTTYTENGATVTITSAFDLQAPLTGHVNEQAVMTHYDLVVNAHTENSGYAEALRRSLIKEIKLQDGRYGVRYDIPGNTLEVSDGTYGGKRTPAKMGKATGSRLTPMTDAQAARVDSAIGSMVPAIWHSANEMYAAAQRHWRNYGCLEVRVAAPKTVLEPGESVAVSAETVHLHDGSRVNAAMNAEAYPGQVTPESQRATPGATFTFMQEGEDNGTFSVRSVSRRGIGKGDLEFRVKEAEEPAPNAVWTGSVRVERKQREEREKRSGANLQENGGYTETTTSLRLELTGRLDPGAETANAYLSGVSGEQRQVDYEYDRYKVDEGYCGPNAVPFRGPKEITRTSTTTVRYDKETRVLVEVGQGQGSLSFSLPEQTGRTVHRYVHSSPCSDNDRANTNEATDEDVAGPGGSFSFSFPVDPAGKILRGSITVPEEDGSTTTYSWELRVRP</sequence>
<name>A0A841I0Q6_9DEIO</name>
<accession>A0A841I0Q6</accession>
<keyword evidence="4" id="KW-1185">Reference proteome</keyword>
<feature type="region of interest" description="Disordered" evidence="1">
    <location>
        <begin position="511"/>
        <end position="533"/>
    </location>
</feature>
<evidence type="ECO:0000313" key="4">
    <source>
        <dbReference type="Proteomes" id="UP000569951"/>
    </source>
</evidence>
<dbReference type="AlphaFoldDB" id="A0A841I0Q6"/>
<dbReference type="EMBL" id="JACHHG010000003">
    <property type="protein sequence ID" value="MBB6097555.1"/>
    <property type="molecule type" value="Genomic_DNA"/>
</dbReference>